<evidence type="ECO:0000256" key="4">
    <source>
        <dbReference type="ARBA" id="ARBA00010883"/>
    </source>
</evidence>
<dbReference type="InterPro" id="IPR001683">
    <property type="entry name" value="PX_dom"/>
</dbReference>
<evidence type="ECO:0000256" key="8">
    <source>
        <dbReference type="ARBA" id="ARBA00022927"/>
    </source>
</evidence>
<keyword evidence="13" id="KW-1185">Reference proteome</keyword>
<dbReference type="PANTHER" id="PTHR47554">
    <property type="entry name" value="SORTING NEXIN MVP1"/>
    <property type="match status" value="1"/>
</dbReference>
<dbReference type="InterPro" id="IPR027267">
    <property type="entry name" value="AH/BAR_dom_sf"/>
</dbReference>
<dbReference type="Gene3D" id="1.20.1270.60">
    <property type="entry name" value="Arfaptin homology (AH) domain/BAR domain"/>
    <property type="match status" value="1"/>
</dbReference>
<dbReference type="GO" id="GO:0005768">
    <property type="term" value="C:endosome"/>
    <property type="evidence" value="ECO:0007669"/>
    <property type="project" value="TreeGrafter"/>
</dbReference>
<dbReference type="PANTHER" id="PTHR47554:SF1">
    <property type="entry name" value="SORTING NEXIN MVP1"/>
    <property type="match status" value="1"/>
</dbReference>
<protein>
    <recommendedName>
        <fullName evidence="5">Sorting nexin MVP1</fullName>
    </recommendedName>
</protein>
<dbReference type="InterPro" id="IPR028662">
    <property type="entry name" value="SNX8/Mvp1"/>
</dbReference>
<evidence type="ECO:0000313" key="12">
    <source>
        <dbReference type="EMBL" id="KAG0667144.1"/>
    </source>
</evidence>
<sequence>MASWGSTRQDSLPPAYGRQASWSASDGWGTNDAAAPPPPTISATAGYSFDNATGAGPTATPAPAARPRAATNASGFADAAAVEGDDWELPPLERVQVVLKGDMQGWAFVKHHVWTVVHPDKGTSVERRYSDFVWLVESLTKRYPFRLLPALPPKRIQVSGHYLATDELFLERRRRGLERALTALMAHPVLKRDALLNAFMTEQRDLSEYRKSQEISLAEESSSRTLTPTELASLPTDLETRLTSVRQRVIPLVESWTRITSTADKIAHRRQNQGREYASFRDALENAVETCQGAWRPNEVGQVERHIRSVASLASEVAETNETSAQRSLDTVVESLKQHREIFVNLRDLFGRQVALGGDQVEKLRKRLDGNTHKLAQLRETAPRPPSFEVDAEKLASLMETDQRSIETALRRREFIKYCMWEEIRWAWPSRLSKVLRDYASDEAAFGRRLGEEPPRDSPSYPTRPLRLRTKFLISSRSSSTTTPPPDSVTGTSRLELASVGSPASLCRTRDPPGLGSQSRSPETDKLASTRSAPPMKKDACRPSTPSPPASYRLQTCYPAVPGLN</sequence>
<evidence type="ECO:0000256" key="2">
    <source>
        <dbReference type="ARBA" id="ARBA00004287"/>
    </source>
</evidence>
<feature type="non-terminal residue" evidence="12">
    <location>
        <position position="565"/>
    </location>
</feature>
<dbReference type="EMBL" id="PUHQ01000002">
    <property type="protein sequence ID" value="KAG0667144.1"/>
    <property type="molecule type" value="Genomic_DNA"/>
</dbReference>
<dbReference type="GO" id="GO:0005829">
    <property type="term" value="C:cytosol"/>
    <property type="evidence" value="ECO:0007669"/>
    <property type="project" value="GOC"/>
</dbReference>
<feature type="compositionally biased region" description="Polar residues" evidence="10">
    <location>
        <begin position="1"/>
        <end position="10"/>
    </location>
</feature>
<keyword evidence="6" id="KW-0813">Transport</keyword>
<evidence type="ECO:0000256" key="10">
    <source>
        <dbReference type="SAM" id="MobiDB-lite"/>
    </source>
</evidence>
<reference evidence="12 13" key="1">
    <citation type="submission" date="2020-11" db="EMBL/GenBank/DDBJ databases">
        <title>Kefir isolates.</title>
        <authorList>
            <person name="Marcisauskas S."/>
            <person name="Kim Y."/>
            <person name="Blasche S."/>
        </authorList>
    </citation>
    <scope>NUCLEOTIDE SEQUENCE [LARGE SCALE GENOMIC DNA]</scope>
    <source>
        <strain evidence="12 13">KR</strain>
    </source>
</reference>
<dbReference type="InterPro" id="IPR045734">
    <property type="entry name" value="Snx8_BAR_dom"/>
</dbReference>
<dbReference type="Pfam" id="PF19566">
    <property type="entry name" value="Snx8_BAR_dom"/>
    <property type="match status" value="1"/>
</dbReference>
<dbReference type="SUPFAM" id="SSF64268">
    <property type="entry name" value="PX domain"/>
    <property type="match status" value="1"/>
</dbReference>
<evidence type="ECO:0000259" key="11">
    <source>
        <dbReference type="PROSITE" id="PS50195"/>
    </source>
</evidence>
<dbReference type="GO" id="GO:0042147">
    <property type="term" value="P:retrograde transport, endosome to Golgi"/>
    <property type="evidence" value="ECO:0007669"/>
    <property type="project" value="InterPro"/>
</dbReference>
<dbReference type="Pfam" id="PF00787">
    <property type="entry name" value="PX"/>
    <property type="match status" value="1"/>
</dbReference>
<dbReference type="GO" id="GO:0006623">
    <property type="term" value="P:protein targeting to vacuole"/>
    <property type="evidence" value="ECO:0007669"/>
    <property type="project" value="TreeGrafter"/>
</dbReference>
<evidence type="ECO:0000256" key="5">
    <source>
        <dbReference type="ARBA" id="ARBA00014268"/>
    </source>
</evidence>
<gene>
    <name evidence="12" type="primary">MVP1</name>
    <name evidence="12" type="ORF">C6P46_002556</name>
</gene>
<comment type="function">
    <text evidence="1">Required for vacuolar protein sorting.</text>
</comment>
<comment type="similarity">
    <text evidence="4">Belongs to the sorting nexin family.</text>
</comment>
<evidence type="ECO:0000256" key="1">
    <source>
        <dbReference type="ARBA" id="ARBA00002474"/>
    </source>
</evidence>
<evidence type="ECO:0000313" key="13">
    <source>
        <dbReference type="Proteomes" id="UP000777482"/>
    </source>
</evidence>
<comment type="caution">
    <text evidence="12">The sequence shown here is derived from an EMBL/GenBank/DDBJ whole genome shotgun (WGS) entry which is preliminary data.</text>
</comment>
<dbReference type="OrthoDB" id="10064318at2759"/>
<dbReference type="Gene3D" id="3.30.1520.10">
    <property type="entry name" value="Phox-like domain"/>
    <property type="match status" value="1"/>
</dbReference>
<feature type="domain" description="PX" evidence="11">
    <location>
        <begin position="92"/>
        <end position="206"/>
    </location>
</feature>
<dbReference type="PROSITE" id="PS50195">
    <property type="entry name" value="PX"/>
    <property type="match status" value="1"/>
</dbReference>
<organism evidence="12 13">
    <name type="scientific">Rhodotorula mucilaginosa</name>
    <name type="common">Yeast</name>
    <name type="synonym">Rhodotorula rubra</name>
    <dbReference type="NCBI Taxonomy" id="5537"/>
    <lineage>
        <taxon>Eukaryota</taxon>
        <taxon>Fungi</taxon>
        <taxon>Dikarya</taxon>
        <taxon>Basidiomycota</taxon>
        <taxon>Pucciniomycotina</taxon>
        <taxon>Microbotryomycetes</taxon>
        <taxon>Sporidiobolales</taxon>
        <taxon>Sporidiobolaceae</taxon>
        <taxon>Rhodotorula</taxon>
    </lineage>
</organism>
<accession>A0A9P6WAA2</accession>
<feature type="region of interest" description="Disordered" evidence="10">
    <location>
        <begin position="1"/>
        <end position="71"/>
    </location>
</feature>
<evidence type="ECO:0000256" key="6">
    <source>
        <dbReference type="ARBA" id="ARBA00022448"/>
    </source>
</evidence>
<proteinExistence type="inferred from homology"/>
<comment type="subcellular location">
    <subcellularLocation>
        <location evidence="3">Cytoplasm</location>
    </subcellularLocation>
    <subcellularLocation>
        <location evidence="2">Membrane</location>
        <topology evidence="2">Peripheral membrane protein</topology>
        <orientation evidence="2">Cytoplasmic side</orientation>
    </subcellularLocation>
</comment>
<evidence type="ECO:0000256" key="9">
    <source>
        <dbReference type="ARBA" id="ARBA00023136"/>
    </source>
</evidence>
<feature type="compositionally biased region" description="Low complexity" evidence="10">
    <location>
        <begin position="51"/>
        <end position="71"/>
    </location>
</feature>
<keyword evidence="7" id="KW-0963">Cytoplasm</keyword>
<dbReference type="GO" id="GO:0032266">
    <property type="term" value="F:phosphatidylinositol-3-phosphate binding"/>
    <property type="evidence" value="ECO:0007669"/>
    <property type="project" value="TreeGrafter"/>
</dbReference>
<keyword evidence="9" id="KW-0472">Membrane</keyword>
<dbReference type="InterPro" id="IPR036871">
    <property type="entry name" value="PX_dom_sf"/>
</dbReference>
<keyword evidence="8" id="KW-0653">Protein transport</keyword>
<dbReference type="GO" id="GO:0016020">
    <property type="term" value="C:membrane"/>
    <property type="evidence" value="ECO:0007669"/>
    <property type="project" value="UniProtKB-SubCell"/>
</dbReference>
<dbReference type="AlphaFoldDB" id="A0A9P6WAA2"/>
<feature type="region of interest" description="Disordered" evidence="10">
    <location>
        <begin position="448"/>
        <end position="467"/>
    </location>
</feature>
<dbReference type="SMART" id="SM00312">
    <property type="entry name" value="PX"/>
    <property type="match status" value="1"/>
</dbReference>
<feature type="compositionally biased region" description="Low complexity" evidence="10">
    <location>
        <begin position="475"/>
        <end position="493"/>
    </location>
</feature>
<dbReference type="Proteomes" id="UP000777482">
    <property type="component" value="Unassembled WGS sequence"/>
</dbReference>
<evidence type="ECO:0000256" key="3">
    <source>
        <dbReference type="ARBA" id="ARBA00004496"/>
    </source>
</evidence>
<evidence type="ECO:0000256" key="7">
    <source>
        <dbReference type="ARBA" id="ARBA00022490"/>
    </source>
</evidence>
<name>A0A9P6WAA2_RHOMI</name>
<feature type="region of interest" description="Disordered" evidence="10">
    <location>
        <begin position="472"/>
        <end position="554"/>
    </location>
</feature>